<sequence>MEAAEIDRGRRHITMIGEGTTAKRSERRYDDRDYRPRHSDRDNDRHHDDRRSGFSYGRYSDRHSSSRVDDAPILYKIYDGRVTNLKDFGAFVALEGVRGRVEGLVHISAIQKGVRLGNPREVLDRDQRVKVKGCLGGWQQSRPVNEGRGPSNWGRPGTTAPGRSKRQRII</sequence>
<gene>
    <name evidence="3" type="ORF">DL89DRAFT_44531</name>
</gene>
<reference evidence="3 4" key="1">
    <citation type="submission" date="2016-07" db="EMBL/GenBank/DDBJ databases">
        <title>Pervasive Adenine N6-methylation of Active Genes in Fungi.</title>
        <authorList>
            <consortium name="DOE Joint Genome Institute"/>
            <person name="Mondo S.J."/>
            <person name="Dannebaum R.O."/>
            <person name="Kuo R.C."/>
            <person name="Labutti K."/>
            <person name="Haridas S."/>
            <person name="Kuo A."/>
            <person name="Salamov A."/>
            <person name="Ahrendt S.R."/>
            <person name="Lipzen A."/>
            <person name="Sullivan W."/>
            <person name="Andreopoulos W.B."/>
            <person name="Clum A."/>
            <person name="Lindquist E."/>
            <person name="Daum C."/>
            <person name="Ramamoorthy G.K."/>
            <person name="Gryganskyi A."/>
            <person name="Culley D."/>
            <person name="Magnuson J.K."/>
            <person name="James T.Y."/>
            <person name="O'Malley M.A."/>
            <person name="Stajich J.E."/>
            <person name="Spatafora J.W."/>
            <person name="Visel A."/>
            <person name="Grigoriev I.V."/>
        </authorList>
    </citation>
    <scope>NUCLEOTIDE SEQUENCE [LARGE SCALE GENOMIC DNA]</scope>
    <source>
        <strain evidence="3 4">ATCC 12442</strain>
    </source>
</reference>
<dbReference type="AlphaFoldDB" id="A0A1Y1W2Q3"/>
<accession>A0A1Y1W2Q3</accession>
<dbReference type="Gene3D" id="2.40.50.140">
    <property type="entry name" value="Nucleic acid-binding proteins"/>
    <property type="match status" value="1"/>
</dbReference>
<dbReference type="SUPFAM" id="SSF50249">
    <property type="entry name" value="Nucleic acid-binding proteins"/>
    <property type="match status" value="1"/>
</dbReference>
<feature type="region of interest" description="Disordered" evidence="1">
    <location>
        <begin position="1"/>
        <end position="65"/>
    </location>
</feature>
<evidence type="ECO:0000313" key="3">
    <source>
        <dbReference type="EMBL" id="ORX67424.1"/>
    </source>
</evidence>
<name>A0A1Y1W2Q3_9FUNG</name>
<dbReference type="GeneID" id="63808316"/>
<feature type="compositionally biased region" description="Basic and acidic residues" evidence="1">
    <location>
        <begin position="21"/>
        <end position="52"/>
    </location>
</feature>
<dbReference type="RefSeq" id="XP_040741311.1">
    <property type="nucleotide sequence ID" value="XM_040891668.1"/>
</dbReference>
<organism evidence="3 4">
    <name type="scientific">Linderina pennispora</name>
    <dbReference type="NCBI Taxonomy" id="61395"/>
    <lineage>
        <taxon>Eukaryota</taxon>
        <taxon>Fungi</taxon>
        <taxon>Fungi incertae sedis</taxon>
        <taxon>Zoopagomycota</taxon>
        <taxon>Kickxellomycotina</taxon>
        <taxon>Kickxellomycetes</taxon>
        <taxon>Kickxellales</taxon>
        <taxon>Kickxellaceae</taxon>
        <taxon>Linderina</taxon>
    </lineage>
</organism>
<evidence type="ECO:0000256" key="1">
    <source>
        <dbReference type="SAM" id="MobiDB-lite"/>
    </source>
</evidence>
<comment type="caution">
    <text evidence="3">The sequence shown here is derived from an EMBL/GenBank/DDBJ whole genome shotgun (WGS) entry which is preliminary data.</text>
</comment>
<keyword evidence="4" id="KW-1185">Reference proteome</keyword>
<dbReference type="PANTHER" id="PTHR15838:SF1">
    <property type="entry name" value="ZINC FINGER CCHC DOMAIN-CONTAINING PROTEIN 17"/>
    <property type="match status" value="1"/>
</dbReference>
<feature type="domain" description="S1 motif" evidence="2">
    <location>
        <begin position="75"/>
        <end position="132"/>
    </location>
</feature>
<evidence type="ECO:0000313" key="4">
    <source>
        <dbReference type="Proteomes" id="UP000193922"/>
    </source>
</evidence>
<proteinExistence type="predicted"/>
<dbReference type="Pfam" id="PF00575">
    <property type="entry name" value="S1"/>
    <property type="match status" value="1"/>
</dbReference>
<dbReference type="OrthoDB" id="10253254at2759"/>
<dbReference type="Proteomes" id="UP000193922">
    <property type="component" value="Unassembled WGS sequence"/>
</dbReference>
<dbReference type="PROSITE" id="PS50126">
    <property type="entry name" value="S1"/>
    <property type="match status" value="1"/>
</dbReference>
<dbReference type="GO" id="GO:0003723">
    <property type="term" value="F:RNA binding"/>
    <property type="evidence" value="ECO:0007669"/>
    <property type="project" value="TreeGrafter"/>
</dbReference>
<dbReference type="STRING" id="61395.A0A1Y1W2Q3"/>
<feature type="region of interest" description="Disordered" evidence="1">
    <location>
        <begin position="137"/>
        <end position="170"/>
    </location>
</feature>
<dbReference type="PANTHER" id="PTHR15838">
    <property type="entry name" value="NUCLEOLAR PROTEIN OF 40 KDA"/>
    <property type="match status" value="1"/>
</dbReference>
<protein>
    <recommendedName>
        <fullName evidence="2">S1 motif domain-containing protein</fullName>
    </recommendedName>
</protein>
<dbReference type="EMBL" id="MCFD01000012">
    <property type="protein sequence ID" value="ORX67424.1"/>
    <property type="molecule type" value="Genomic_DNA"/>
</dbReference>
<dbReference type="GO" id="GO:0043489">
    <property type="term" value="P:RNA stabilization"/>
    <property type="evidence" value="ECO:0007669"/>
    <property type="project" value="TreeGrafter"/>
</dbReference>
<evidence type="ECO:0000259" key="2">
    <source>
        <dbReference type="PROSITE" id="PS50126"/>
    </source>
</evidence>
<dbReference type="InterPro" id="IPR012340">
    <property type="entry name" value="NA-bd_OB-fold"/>
</dbReference>
<dbReference type="InterPro" id="IPR003029">
    <property type="entry name" value="S1_domain"/>
</dbReference>